<dbReference type="NCBIfam" id="NF001453">
    <property type="entry name" value="PRK00312.1"/>
    <property type="match status" value="1"/>
</dbReference>
<dbReference type="InterPro" id="IPR000682">
    <property type="entry name" value="PCMT"/>
</dbReference>
<sequence length="277" mass="29177">MSADSTRTARPRYPAKWGDAAATGSSGTTRPRSTPLSAEGGRPALPRSQGAYRQTIVQPGVPTGQGMDSQAVRDSMVERLRAMGGMEPAVLNAMLAVPRHVFLEPGLVAQAYLDNALPIGHGQTISKPSVVARCASVLLQSLGAKPERVLEIGTGCGYQAAVLSRVAGEVYSIERIRALHELARRNLRALRLPNLRLLLGDGTDGAVAGAPFDAVLSAAACAEVPASWLAQLRPGGVLLAPVGQPQRLMAYRKTATCKVDSWCVEDAHFVPLKSGVL</sequence>
<evidence type="ECO:0000256" key="7">
    <source>
        <dbReference type="ARBA" id="ARBA00022691"/>
    </source>
</evidence>
<reference evidence="9" key="1">
    <citation type="submission" date="2009-10" db="EMBL/GenBank/DDBJ databases">
        <title>Diversity of trophic interactions inside an arsenic-rich microbial ecosystem.</title>
        <authorList>
            <person name="Bertin P.N."/>
            <person name="Heinrich-Salmeron A."/>
            <person name="Pelletier E."/>
            <person name="Goulhen-Chollet F."/>
            <person name="Arsene-Ploetze F."/>
            <person name="Gallien S."/>
            <person name="Calteau A."/>
            <person name="Vallenet D."/>
            <person name="Casiot C."/>
            <person name="Chane-Woon-Ming B."/>
            <person name="Giloteaux L."/>
            <person name="Barakat M."/>
            <person name="Bonnefoy V."/>
            <person name="Bruneel O."/>
            <person name="Chandler M."/>
            <person name="Cleiss J."/>
            <person name="Duran R."/>
            <person name="Elbaz-Poulichet F."/>
            <person name="Fonknechten N."/>
            <person name="Lauga B."/>
            <person name="Mornico D."/>
            <person name="Ortet P."/>
            <person name="Schaeffer C."/>
            <person name="Siguier P."/>
            <person name="Alexander Thil Smith A."/>
            <person name="Van Dorsselaer A."/>
            <person name="Weissenbach J."/>
            <person name="Medigue C."/>
            <person name="Le Paslier D."/>
        </authorList>
    </citation>
    <scope>NUCLEOTIDE SEQUENCE</scope>
</reference>
<dbReference type="Pfam" id="PF01135">
    <property type="entry name" value="PCMT"/>
    <property type="match status" value="1"/>
</dbReference>
<accession>E6PN19</accession>
<evidence type="ECO:0000256" key="8">
    <source>
        <dbReference type="SAM" id="MobiDB-lite"/>
    </source>
</evidence>
<dbReference type="CDD" id="cd02440">
    <property type="entry name" value="AdoMet_MTases"/>
    <property type="match status" value="1"/>
</dbReference>
<dbReference type="AlphaFoldDB" id="E6PN19"/>
<feature type="region of interest" description="Disordered" evidence="8">
    <location>
        <begin position="1"/>
        <end position="52"/>
    </location>
</feature>
<organism evidence="9">
    <name type="scientific">mine drainage metagenome</name>
    <dbReference type="NCBI Taxonomy" id="410659"/>
    <lineage>
        <taxon>unclassified sequences</taxon>
        <taxon>metagenomes</taxon>
        <taxon>ecological metagenomes</taxon>
    </lineage>
</organism>
<comment type="caution">
    <text evidence="9">The sequence shown here is derived from an EMBL/GenBank/DDBJ whole genome shotgun (WGS) entry which is preliminary data.</text>
</comment>
<evidence type="ECO:0000313" key="9">
    <source>
        <dbReference type="EMBL" id="CBH96321.1"/>
    </source>
</evidence>
<dbReference type="Gene3D" id="3.40.50.150">
    <property type="entry name" value="Vaccinia Virus protein VP39"/>
    <property type="match status" value="1"/>
</dbReference>
<dbReference type="InterPro" id="IPR029063">
    <property type="entry name" value="SAM-dependent_MTases_sf"/>
</dbReference>
<dbReference type="SUPFAM" id="SSF53335">
    <property type="entry name" value="S-adenosyl-L-methionine-dependent methyltransferases"/>
    <property type="match status" value="1"/>
</dbReference>
<keyword evidence="4" id="KW-0963">Cytoplasm</keyword>
<evidence type="ECO:0000256" key="1">
    <source>
        <dbReference type="ARBA" id="ARBA00004496"/>
    </source>
</evidence>
<keyword evidence="7" id="KW-0949">S-adenosyl-L-methionine</keyword>
<dbReference type="PANTHER" id="PTHR11579:SF0">
    <property type="entry name" value="PROTEIN-L-ISOASPARTATE(D-ASPARTATE) O-METHYLTRANSFERASE"/>
    <property type="match status" value="1"/>
</dbReference>
<proteinExistence type="inferred from homology"/>
<feature type="compositionally biased region" description="Low complexity" evidence="8">
    <location>
        <begin position="23"/>
        <end position="37"/>
    </location>
</feature>
<protein>
    <recommendedName>
        <fullName evidence="3">protein-L-isoaspartate(D-aspartate) O-methyltransferase</fullName>
        <ecNumber evidence="3">2.1.1.77</ecNumber>
    </recommendedName>
</protein>
<evidence type="ECO:0000256" key="4">
    <source>
        <dbReference type="ARBA" id="ARBA00022490"/>
    </source>
</evidence>
<evidence type="ECO:0000256" key="5">
    <source>
        <dbReference type="ARBA" id="ARBA00022603"/>
    </source>
</evidence>
<comment type="similarity">
    <text evidence="2">Belongs to the methyltransferase superfamily. L-isoaspartyl/D-aspartyl protein methyltransferase family.</text>
</comment>
<comment type="subcellular location">
    <subcellularLocation>
        <location evidence="1">Cytoplasm</location>
    </subcellularLocation>
</comment>
<keyword evidence="5 9" id="KW-0489">Methyltransferase</keyword>
<dbReference type="NCBIfam" id="TIGR00080">
    <property type="entry name" value="pimt"/>
    <property type="match status" value="1"/>
</dbReference>
<dbReference type="EMBL" id="CABM01000024">
    <property type="protein sequence ID" value="CBH96321.1"/>
    <property type="molecule type" value="Genomic_DNA"/>
</dbReference>
<keyword evidence="6 9" id="KW-0808">Transferase</keyword>
<evidence type="ECO:0000256" key="3">
    <source>
        <dbReference type="ARBA" id="ARBA00011890"/>
    </source>
</evidence>
<dbReference type="GO" id="GO:0005737">
    <property type="term" value="C:cytoplasm"/>
    <property type="evidence" value="ECO:0007669"/>
    <property type="project" value="UniProtKB-SubCell"/>
</dbReference>
<dbReference type="GO" id="GO:0004719">
    <property type="term" value="F:protein-L-isoaspartate (D-aspartate) O-methyltransferase activity"/>
    <property type="evidence" value="ECO:0007669"/>
    <property type="project" value="UniProtKB-EC"/>
</dbReference>
<name>E6PN19_9ZZZZ</name>
<dbReference type="EC" id="2.1.1.77" evidence="3"/>
<gene>
    <name evidence="9" type="ORF">CARN2_2262</name>
</gene>
<dbReference type="GO" id="GO:0032259">
    <property type="term" value="P:methylation"/>
    <property type="evidence" value="ECO:0007669"/>
    <property type="project" value="UniProtKB-KW"/>
</dbReference>
<evidence type="ECO:0000256" key="6">
    <source>
        <dbReference type="ARBA" id="ARBA00022679"/>
    </source>
</evidence>
<dbReference type="PANTHER" id="PTHR11579">
    <property type="entry name" value="PROTEIN-L-ISOASPARTATE O-METHYLTRANSFERASE"/>
    <property type="match status" value="1"/>
</dbReference>
<evidence type="ECO:0000256" key="2">
    <source>
        <dbReference type="ARBA" id="ARBA00005369"/>
    </source>
</evidence>